<keyword evidence="4" id="KW-1185">Reference proteome</keyword>
<dbReference type="AlphaFoldDB" id="A0A0S1AWP3"/>
<dbReference type="InterPro" id="IPR029045">
    <property type="entry name" value="ClpP/crotonase-like_dom_sf"/>
</dbReference>
<name>A0A0S1AWP3_9GAMM</name>
<sequence precursor="true">MCRKQKCGMAVAVAVAVWLVTLWALPAMAGPVPSLPAREQMLGLLERKALHRDRVDWMTLRRDLAATGDPERQRRLLAEAINRATAGHGGWMSAEELRDRSRRTEHTAPVVPAAGATAEPGTERIDARLGLVSVGPYLPDLGLPRELQRDAERRHAQRLQDALWRQDDGSRCGWIVDLAENTGGNMWPMLLGVGPLLRGRVDGPDVVGYFFDGANLQSWRYREGAVWVGDASLLVPDNATRRLRRPDAPVAVLHSGRTASSGEAIVLALRGRPASRSFGTPTMGYSTGNVPLTLVDGSTLLLTTTVMKDRNGIGDGSRIVPDVAAARRADAMRLAQVWLLSQPACSGKPAAARWKTGAGAQFP</sequence>
<feature type="signal peptide" evidence="1">
    <location>
        <begin position="1"/>
        <end position="29"/>
    </location>
</feature>
<accession>A0A0S1AWP3</accession>
<protein>
    <submittedName>
        <fullName evidence="3">Peptidase</fullName>
    </submittedName>
</protein>
<dbReference type="InterPro" id="IPR005151">
    <property type="entry name" value="Tail-specific_protease"/>
</dbReference>
<dbReference type="Proteomes" id="UP000061010">
    <property type="component" value="Chromosome"/>
</dbReference>
<dbReference type="GO" id="GO:0006508">
    <property type="term" value="P:proteolysis"/>
    <property type="evidence" value="ECO:0007669"/>
    <property type="project" value="InterPro"/>
</dbReference>
<gene>
    <name evidence="3" type="ORF">AOT14_07260</name>
</gene>
<feature type="chain" id="PRO_5006588331" evidence="1">
    <location>
        <begin position="30"/>
        <end position="363"/>
    </location>
</feature>
<dbReference type="SUPFAM" id="SSF52096">
    <property type="entry name" value="ClpP/crotonase"/>
    <property type="match status" value="1"/>
</dbReference>
<dbReference type="Pfam" id="PF03572">
    <property type="entry name" value="Peptidase_S41"/>
    <property type="match status" value="1"/>
</dbReference>
<feature type="domain" description="Tail specific protease" evidence="2">
    <location>
        <begin position="156"/>
        <end position="323"/>
    </location>
</feature>
<reference evidence="3 4" key="1">
    <citation type="journal article" date="2015" name="Genome Announc.">
        <title>Complete Genome Sequencing of Stenotrophomonas acidaminiphila ZAC14D2_NAIMI4_2, a Multidrug-Resistant Strain Isolated from Sediments of a Polluted River in Mexico, Uncovers New Antibiotic Resistance Genes and a Novel Class-II Lasso Peptide Biosynthesis Gene Cluster.</title>
        <authorList>
            <person name="Vinuesa P."/>
            <person name="Ochoa-Sanchez L.E."/>
        </authorList>
    </citation>
    <scope>NUCLEOTIDE SEQUENCE [LARGE SCALE GENOMIC DNA]</scope>
    <source>
        <strain evidence="3 4">ZAC14D2_NAIMI4_2</strain>
    </source>
</reference>
<proteinExistence type="predicted"/>
<evidence type="ECO:0000256" key="1">
    <source>
        <dbReference type="SAM" id="SignalP"/>
    </source>
</evidence>
<dbReference type="PATRIC" id="fig|128780.6.peg.733"/>
<evidence type="ECO:0000259" key="2">
    <source>
        <dbReference type="Pfam" id="PF03572"/>
    </source>
</evidence>
<organism evidence="3 4">
    <name type="scientific">Stenotrophomonas acidaminiphila</name>
    <dbReference type="NCBI Taxonomy" id="128780"/>
    <lineage>
        <taxon>Bacteria</taxon>
        <taxon>Pseudomonadati</taxon>
        <taxon>Pseudomonadota</taxon>
        <taxon>Gammaproteobacteria</taxon>
        <taxon>Lysobacterales</taxon>
        <taxon>Lysobacteraceae</taxon>
        <taxon>Stenotrophomonas</taxon>
    </lineage>
</organism>
<evidence type="ECO:0000313" key="4">
    <source>
        <dbReference type="Proteomes" id="UP000061010"/>
    </source>
</evidence>
<dbReference type="GO" id="GO:0008236">
    <property type="term" value="F:serine-type peptidase activity"/>
    <property type="evidence" value="ECO:0007669"/>
    <property type="project" value="InterPro"/>
</dbReference>
<dbReference type="KEGG" id="sacz:AOT14_07260"/>
<evidence type="ECO:0000313" key="3">
    <source>
        <dbReference type="EMBL" id="ALJ27162.1"/>
    </source>
</evidence>
<keyword evidence="1" id="KW-0732">Signal</keyword>
<dbReference type="EMBL" id="CP012900">
    <property type="protein sequence ID" value="ALJ27162.1"/>
    <property type="molecule type" value="Genomic_DNA"/>
</dbReference>
<dbReference type="Gene3D" id="3.90.226.10">
    <property type="entry name" value="2-enoyl-CoA Hydratase, Chain A, domain 1"/>
    <property type="match status" value="1"/>
</dbReference>